<dbReference type="AlphaFoldDB" id="A0A0G1C916"/>
<accession>A0A0G1C916</accession>
<organism evidence="1 2">
    <name type="scientific">Candidatus Wolfebacteria bacterium GW2011_GWC1_43_10</name>
    <dbReference type="NCBI Taxonomy" id="1619011"/>
    <lineage>
        <taxon>Bacteria</taxon>
        <taxon>Candidatus Wolfeibacteriota</taxon>
    </lineage>
</organism>
<evidence type="ECO:0000313" key="1">
    <source>
        <dbReference type="EMBL" id="KKS82067.1"/>
    </source>
</evidence>
<comment type="caution">
    <text evidence="1">The sequence shown here is derived from an EMBL/GenBank/DDBJ whole genome shotgun (WGS) entry which is preliminary data.</text>
</comment>
<dbReference type="EMBL" id="LCFA01000013">
    <property type="protein sequence ID" value="KKS82067.1"/>
    <property type="molecule type" value="Genomic_DNA"/>
</dbReference>
<gene>
    <name evidence="1" type="ORF">UV58_C0013G0010</name>
</gene>
<evidence type="ECO:0000313" key="2">
    <source>
        <dbReference type="Proteomes" id="UP000034810"/>
    </source>
</evidence>
<reference evidence="1 2" key="1">
    <citation type="journal article" date="2015" name="Nature">
        <title>rRNA introns, odd ribosomes, and small enigmatic genomes across a large radiation of phyla.</title>
        <authorList>
            <person name="Brown C.T."/>
            <person name="Hug L.A."/>
            <person name="Thomas B.C."/>
            <person name="Sharon I."/>
            <person name="Castelle C.J."/>
            <person name="Singh A."/>
            <person name="Wilkins M.J."/>
            <person name="Williams K.H."/>
            <person name="Banfield J.F."/>
        </authorList>
    </citation>
    <scope>NUCLEOTIDE SEQUENCE [LARGE SCALE GENOMIC DNA]</scope>
</reference>
<dbReference type="Proteomes" id="UP000034810">
    <property type="component" value="Unassembled WGS sequence"/>
</dbReference>
<protein>
    <submittedName>
        <fullName evidence="1">Uncharacterized protein</fullName>
    </submittedName>
</protein>
<proteinExistence type="predicted"/>
<sequence>MSLLKIEEGFASGASEWPHGPIGVYSGKYCALAEDGYLGYGTIGGDWTVERISHFESWEDLKTEDDVALLLCNLVASF</sequence>
<name>A0A0G1C916_9BACT</name>